<keyword evidence="2" id="KW-1133">Transmembrane helix</keyword>
<keyword evidence="4" id="KW-1185">Reference proteome</keyword>
<dbReference type="AlphaFoldDB" id="A0AA38U310"/>
<comment type="caution">
    <text evidence="3">The sequence shown here is derived from an EMBL/GenBank/DDBJ whole genome shotgun (WGS) entry which is preliminary data.</text>
</comment>
<evidence type="ECO:0000313" key="3">
    <source>
        <dbReference type="EMBL" id="KAJ9565645.1"/>
    </source>
</evidence>
<dbReference type="EMBL" id="JARYMX010000001">
    <property type="protein sequence ID" value="KAJ9565645.1"/>
    <property type="molecule type" value="Genomic_DNA"/>
</dbReference>
<name>A0AA38U310_9ASTR</name>
<protein>
    <submittedName>
        <fullName evidence="3">Uncharacterized protein</fullName>
    </submittedName>
</protein>
<accession>A0AA38U310</accession>
<gene>
    <name evidence="3" type="ORF">OSB04_001611</name>
</gene>
<feature type="compositionally biased region" description="Basic and acidic residues" evidence="1">
    <location>
        <begin position="55"/>
        <end position="71"/>
    </location>
</feature>
<reference evidence="3" key="1">
    <citation type="submission" date="2023-03" db="EMBL/GenBank/DDBJ databases">
        <title>Chromosome-scale reference genome and RAD-based genetic map of yellow starthistle (Centaurea solstitialis) reveal putative structural variation and QTLs associated with invader traits.</title>
        <authorList>
            <person name="Reatini B."/>
            <person name="Cang F.A."/>
            <person name="Jiang Q."/>
            <person name="Mckibben M.T.W."/>
            <person name="Barker M.S."/>
            <person name="Rieseberg L.H."/>
            <person name="Dlugosch K.M."/>
        </authorList>
    </citation>
    <scope>NUCLEOTIDE SEQUENCE</scope>
    <source>
        <strain evidence="3">CAN-66</strain>
        <tissue evidence="3">Leaf</tissue>
    </source>
</reference>
<feature type="transmembrane region" description="Helical" evidence="2">
    <location>
        <begin position="84"/>
        <end position="104"/>
    </location>
</feature>
<evidence type="ECO:0000313" key="4">
    <source>
        <dbReference type="Proteomes" id="UP001172457"/>
    </source>
</evidence>
<feature type="region of interest" description="Disordered" evidence="1">
    <location>
        <begin position="51"/>
        <end position="71"/>
    </location>
</feature>
<keyword evidence="2" id="KW-0472">Membrane</keyword>
<evidence type="ECO:0000256" key="1">
    <source>
        <dbReference type="SAM" id="MobiDB-lite"/>
    </source>
</evidence>
<sequence>MHLGGRIGHESKVPAPCVFLGELYHHFFIIILQLNHPARFDRRDVLEENGLGAGTDREGRKGKEKSISKDSLDDTKRLQQMHCYMGFFIGLASFISGMISFFVVTEIGSLGVACFSSDGDSLVIACDMSSMDGDFVCTGGFSFEIVEKAIRFGKCKSRVNGYLRCDDLRFSLVRRASNNPRGVSFEGFVTLGAVYVFTVPKESTTLVIDVMSSSLSDLQLNVVTLRCKPKIRGVEAFGNINGVGFESSLTKISKRGEVFNNDCQSRDYKNRRWRWPQSVRRHTQARLPALLSTRKPHVIILYRQVCLLPQLIQIRSTEEIEM</sequence>
<dbReference type="Proteomes" id="UP001172457">
    <property type="component" value="Chromosome 1"/>
</dbReference>
<evidence type="ECO:0000256" key="2">
    <source>
        <dbReference type="SAM" id="Phobius"/>
    </source>
</evidence>
<keyword evidence="2" id="KW-0812">Transmembrane</keyword>
<organism evidence="3 4">
    <name type="scientific">Centaurea solstitialis</name>
    <name type="common">yellow star-thistle</name>
    <dbReference type="NCBI Taxonomy" id="347529"/>
    <lineage>
        <taxon>Eukaryota</taxon>
        <taxon>Viridiplantae</taxon>
        <taxon>Streptophyta</taxon>
        <taxon>Embryophyta</taxon>
        <taxon>Tracheophyta</taxon>
        <taxon>Spermatophyta</taxon>
        <taxon>Magnoliopsida</taxon>
        <taxon>eudicotyledons</taxon>
        <taxon>Gunneridae</taxon>
        <taxon>Pentapetalae</taxon>
        <taxon>asterids</taxon>
        <taxon>campanulids</taxon>
        <taxon>Asterales</taxon>
        <taxon>Asteraceae</taxon>
        <taxon>Carduoideae</taxon>
        <taxon>Cardueae</taxon>
        <taxon>Centaureinae</taxon>
        <taxon>Centaurea</taxon>
    </lineage>
</organism>
<feature type="non-terminal residue" evidence="3">
    <location>
        <position position="322"/>
    </location>
</feature>
<proteinExistence type="predicted"/>